<dbReference type="eggNOG" id="ENOG502SVKM">
    <property type="taxonomic scope" value="Eukaryota"/>
</dbReference>
<evidence type="ECO:0000256" key="2">
    <source>
        <dbReference type="ARBA" id="ARBA00022692"/>
    </source>
</evidence>
<dbReference type="KEGG" id="tet:TTHERM_00865190"/>
<reference evidence="7" key="1">
    <citation type="journal article" date="2006" name="PLoS Biol.">
        <title>Macronuclear genome sequence of the ciliate Tetrahymena thermophila, a model eukaryote.</title>
        <authorList>
            <person name="Eisen J.A."/>
            <person name="Coyne R.S."/>
            <person name="Wu M."/>
            <person name="Wu D."/>
            <person name="Thiagarajan M."/>
            <person name="Wortman J.R."/>
            <person name="Badger J.H."/>
            <person name="Ren Q."/>
            <person name="Amedeo P."/>
            <person name="Jones K.M."/>
            <person name="Tallon L.J."/>
            <person name="Delcher A.L."/>
            <person name="Salzberg S.L."/>
            <person name="Silva J.C."/>
            <person name="Haas B.J."/>
            <person name="Majoros W.H."/>
            <person name="Farzad M."/>
            <person name="Carlton J.M."/>
            <person name="Smith R.K. Jr."/>
            <person name="Garg J."/>
            <person name="Pearlman R.E."/>
            <person name="Karrer K.M."/>
            <person name="Sun L."/>
            <person name="Manning G."/>
            <person name="Elde N.C."/>
            <person name="Turkewitz A.P."/>
            <person name="Asai D.J."/>
            <person name="Wilkes D.E."/>
            <person name="Wang Y."/>
            <person name="Cai H."/>
            <person name="Collins K."/>
            <person name="Stewart B.A."/>
            <person name="Lee S.R."/>
            <person name="Wilamowska K."/>
            <person name="Weinberg Z."/>
            <person name="Ruzzo W.L."/>
            <person name="Wloga D."/>
            <person name="Gaertig J."/>
            <person name="Frankel J."/>
            <person name="Tsao C.-C."/>
            <person name="Gorovsky M.A."/>
            <person name="Keeling P.J."/>
            <person name="Waller R.F."/>
            <person name="Patron N.J."/>
            <person name="Cherry J.M."/>
            <person name="Stover N.A."/>
            <person name="Krieger C.J."/>
            <person name="del Toro C."/>
            <person name="Ryder H.F."/>
            <person name="Williamson S.C."/>
            <person name="Barbeau R.A."/>
            <person name="Hamilton E.P."/>
            <person name="Orias E."/>
        </authorList>
    </citation>
    <scope>NUCLEOTIDE SEQUENCE [LARGE SCALE GENOMIC DNA]</scope>
    <source>
        <strain evidence="7">SB210</strain>
    </source>
</reference>
<feature type="transmembrane region" description="Helical" evidence="5">
    <location>
        <begin position="6"/>
        <end position="29"/>
    </location>
</feature>
<keyword evidence="4 5" id="KW-0472">Membrane</keyword>
<evidence type="ECO:0000313" key="7">
    <source>
        <dbReference type="Proteomes" id="UP000009168"/>
    </source>
</evidence>
<comment type="subcellular location">
    <subcellularLocation>
        <location evidence="1">Membrane</location>
        <topology evidence="1">Multi-pass membrane protein</topology>
    </subcellularLocation>
</comment>
<dbReference type="InParanoid" id="Q24FE4"/>
<dbReference type="AlphaFoldDB" id="Q24FE4"/>
<organism evidence="6 7">
    <name type="scientific">Tetrahymena thermophila (strain SB210)</name>
    <dbReference type="NCBI Taxonomy" id="312017"/>
    <lineage>
        <taxon>Eukaryota</taxon>
        <taxon>Sar</taxon>
        <taxon>Alveolata</taxon>
        <taxon>Ciliophora</taxon>
        <taxon>Intramacronucleata</taxon>
        <taxon>Oligohymenophorea</taxon>
        <taxon>Hymenostomatida</taxon>
        <taxon>Tetrahymenina</taxon>
        <taxon>Tetrahymenidae</taxon>
        <taxon>Tetrahymena</taxon>
    </lineage>
</organism>
<dbReference type="RefSeq" id="XP_001026759.2">
    <property type="nucleotide sequence ID" value="XM_001026759.2"/>
</dbReference>
<gene>
    <name evidence="6" type="ORF">TTHERM_00865190</name>
</gene>
<name>Q24FE4_TETTS</name>
<dbReference type="EMBL" id="GG662285">
    <property type="protein sequence ID" value="EAS06514.2"/>
    <property type="molecule type" value="Genomic_DNA"/>
</dbReference>
<keyword evidence="7" id="KW-1185">Reference proteome</keyword>
<evidence type="ECO:0000256" key="3">
    <source>
        <dbReference type="ARBA" id="ARBA00022989"/>
    </source>
</evidence>
<dbReference type="Proteomes" id="UP000009168">
    <property type="component" value="Unassembled WGS sequence"/>
</dbReference>
<accession>Q24FE4</accession>
<evidence type="ECO:0000256" key="4">
    <source>
        <dbReference type="ARBA" id="ARBA00023136"/>
    </source>
</evidence>
<dbReference type="HOGENOM" id="CLU_502055_0_0_1"/>
<feature type="transmembrane region" description="Helical" evidence="5">
    <location>
        <begin position="75"/>
        <end position="99"/>
    </location>
</feature>
<feature type="transmembrane region" description="Helical" evidence="5">
    <location>
        <begin position="235"/>
        <end position="258"/>
    </location>
</feature>
<dbReference type="InterPro" id="IPR018499">
    <property type="entry name" value="Tetraspanin/Peripherin"/>
</dbReference>
<evidence type="ECO:0000256" key="5">
    <source>
        <dbReference type="SAM" id="Phobius"/>
    </source>
</evidence>
<keyword evidence="2 5" id="KW-0812">Transmembrane</keyword>
<dbReference type="Pfam" id="PF00335">
    <property type="entry name" value="Tetraspanin"/>
    <property type="match status" value="1"/>
</dbReference>
<proteinExistence type="predicted"/>
<dbReference type="GeneID" id="7827558"/>
<protein>
    <submittedName>
        <fullName evidence="6">Tetraspanin family protein</fullName>
    </submittedName>
</protein>
<dbReference type="OrthoDB" id="326037at2759"/>
<evidence type="ECO:0000313" key="6">
    <source>
        <dbReference type="EMBL" id="EAS06514.2"/>
    </source>
</evidence>
<feature type="transmembrane region" description="Helical" evidence="5">
    <location>
        <begin position="41"/>
        <end position="63"/>
    </location>
</feature>
<evidence type="ECO:0000256" key="1">
    <source>
        <dbReference type="ARBA" id="ARBA00004141"/>
    </source>
</evidence>
<keyword evidence="3 5" id="KW-1133">Transmembrane helix</keyword>
<sequence>MEQKLFKSSIFLLFAVGAFWIIFSSVIYYEQIEITDAYEQFKNILIMGIVFGSVLILWCIIGLNANSKKVNCMYITYNVGVFIFLLASITALVLTIILANKIPDYKNDSECTSESILIEFSELNKISSQTLCQSDCQCYYGSNNSIKPLELGVKNYTLFSSEPIRVQQCKVFDNFDIQNKDSNSEILKAFEQTYKCSGFCSNNSYYVFSDVNNGYPGGDCKDEIIIFVENNNNRFIIASSIMTFAIIVAFVLSILQLYKTSQVYDFQQKNVELHGNNS</sequence>
<dbReference type="GO" id="GO:0016020">
    <property type="term" value="C:membrane"/>
    <property type="evidence" value="ECO:0007669"/>
    <property type="project" value="UniProtKB-SubCell"/>
</dbReference>